<dbReference type="EMBL" id="PJCH01000003">
    <property type="protein sequence ID" value="PQA88962.1"/>
    <property type="molecule type" value="Genomic_DNA"/>
</dbReference>
<dbReference type="PANTHER" id="PTHR12935">
    <property type="entry name" value="GAMMA-GLUTAMYLCYCLOTRANSFERASE"/>
    <property type="match status" value="1"/>
</dbReference>
<dbReference type="GO" id="GO:0003839">
    <property type="term" value="F:gamma-glutamylcyclotransferase activity"/>
    <property type="evidence" value="ECO:0007669"/>
    <property type="project" value="InterPro"/>
</dbReference>
<feature type="binding site" evidence="3">
    <location>
        <begin position="65"/>
        <end position="70"/>
    </location>
    <ligand>
        <name>substrate</name>
    </ligand>
</feature>
<name>A0A2S7K8Z0_9PROT</name>
<gene>
    <name evidence="4" type="ORF">CW354_03155</name>
</gene>
<dbReference type="AlphaFoldDB" id="A0A2S7K8Z0"/>
<keyword evidence="4" id="KW-0808">Transferase</keyword>
<accession>A0A2S7K8Z0</accession>
<comment type="caution">
    <text evidence="4">The sequence shown here is derived from an EMBL/GenBank/DDBJ whole genome shotgun (WGS) entry which is preliminary data.</text>
</comment>
<proteinExistence type="predicted"/>
<evidence type="ECO:0000256" key="2">
    <source>
        <dbReference type="PIRSR" id="PIRSR617939-1"/>
    </source>
</evidence>
<dbReference type="SUPFAM" id="SSF110857">
    <property type="entry name" value="Gamma-glutamyl cyclotransferase-like"/>
    <property type="match status" value="1"/>
</dbReference>
<evidence type="ECO:0000313" key="5">
    <source>
        <dbReference type="Proteomes" id="UP000239504"/>
    </source>
</evidence>
<organism evidence="4 5">
    <name type="scientific">Hyphococcus luteus</name>
    <dbReference type="NCBI Taxonomy" id="2058213"/>
    <lineage>
        <taxon>Bacteria</taxon>
        <taxon>Pseudomonadati</taxon>
        <taxon>Pseudomonadota</taxon>
        <taxon>Alphaproteobacteria</taxon>
        <taxon>Parvularculales</taxon>
        <taxon>Parvularculaceae</taxon>
        <taxon>Hyphococcus</taxon>
    </lineage>
</organism>
<dbReference type="InterPro" id="IPR036568">
    <property type="entry name" value="GGCT-like_sf"/>
</dbReference>
<keyword evidence="5" id="KW-1185">Reference proteome</keyword>
<keyword evidence="1" id="KW-0456">Lyase</keyword>
<dbReference type="PANTHER" id="PTHR12935:SF0">
    <property type="entry name" value="GAMMA-GLUTAMYLCYCLOTRANSFERASE"/>
    <property type="match status" value="1"/>
</dbReference>
<evidence type="ECO:0000313" key="4">
    <source>
        <dbReference type="EMBL" id="PQA88962.1"/>
    </source>
</evidence>
<dbReference type="Pfam" id="PF13772">
    <property type="entry name" value="AIG2_2"/>
    <property type="match status" value="1"/>
</dbReference>
<dbReference type="Gene3D" id="3.10.490.10">
    <property type="entry name" value="Gamma-glutamyl cyclotransferase-like"/>
    <property type="match status" value="1"/>
</dbReference>
<feature type="active site" description="Proton acceptor" evidence="2">
    <location>
        <position position="141"/>
    </location>
</feature>
<dbReference type="Proteomes" id="UP000239504">
    <property type="component" value="Unassembled WGS sequence"/>
</dbReference>
<evidence type="ECO:0000256" key="3">
    <source>
        <dbReference type="PIRSR" id="PIRSR617939-2"/>
    </source>
</evidence>
<protein>
    <submittedName>
        <fullName evidence="4">Gamma-glutamylcyclotransferase</fullName>
    </submittedName>
</protein>
<sequence>MIGAVFRVSFASRIDLAFKNRHRFPWILVFTDHRPARAAGSNASRSLWTCRKRRLSEALMKTVPYFAYGSNMLTARLAARCPSARLIGPAEVSRHRLAFSKRSHDGSGKATLAASGAEHDVTLGILFEIGIEDMPALDEAEERGTGYDRFDAFDVHCMTRGEIVPHITYLARAPVTGLLPYDWYLALIVAGAREHELGETYVKALIDTPCAPDPQPDRPGRRIALAALNEAGYADEADALKSR</sequence>
<dbReference type="CDD" id="cd06661">
    <property type="entry name" value="GGCT_like"/>
    <property type="match status" value="1"/>
</dbReference>
<dbReference type="InterPro" id="IPR013024">
    <property type="entry name" value="GGCT-like"/>
</dbReference>
<dbReference type="InterPro" id="IPR017939">
    <property type="entry name" value="G-Glutamylcylcotransferase"/>
</dbReference>
<evidence type="ECO:0000256" key="1">
    <source>
        <dbReference type="ARBA" id="ARBA00023239"/>
    </source>
</evidence>
<reference evidence="4 5" key="1">
    <citation type="submission" date="2017-12" db="EMBL/GenBank/DDBJ databases">
        <authorList>
            <person name="Hurst M.R.H."/>
        </authorList>
    </citation>
    <scope>NUCLEOTIDE SEQUENCE [LARGE SCALE GENOMIC DNA]</scope>
    <source>
        <strain evidence="4 5">SY-3-19</strain>
    </source>
</reference>
<dbReference type="OrthoDB" id="141582at2"/>
<feature type="binding site" evidence="3">
    <location>
        <position position="184"/>
    </location>
    <ligand>
        <name>substrate</name>
    </ligand>
</feature>
<dbReference type="GO" id="GO:0016740">
    <property type="term" value="F:transferase activity"/>
    <property type="evidence" value="ECO:0007669"/>
    <property type="project" value="UniProtKB-KW"/>
</dbReference>